<accession>A0A844M2E7</accession>
<proteinExistence type="predicted"/>
<dbReference type="OrthoDB" id="3730241at2"/>
<dbReference type="RefSeq" id="WP_011960625.1">
    <property type="nucleotide sequence ID" value="NZ_WFKQ01000007.1"/>
</dbReference>
<evidence type="ECO:0000313" key="1">
    <source>
        <dbReference type="EMBL" id="MUG32778.1"/>
    </source>
</evidence>
<protein>
    <submittedName>
        <fullName evidence="1">Septicolysin</fullName>
    </submittedName>
</protein>
<dbReference type="Pfam" id="PF20935">
    <property type="entry name" value="DUF6847"/>
    <property type="match status" value="1"/>
</dbReference>
<dbReference type="Gene3D" id="6.10.320.10">
    <property type="match status" value="1"/>
</dbReference>
<gene>
    <name evidence="1" type="ORF">GB996_08200</name>
</gene>
<dbReference type="InterPro" id="IPR047741">
    <property type="entry name" value="DIP1984-like"/>
</dbReference>
<dbReference type="EMBL" id="WFKQ01000007">
    <property type="protein sequence ID" value="MUG32778.1"/>
    <property type="molecule type" value="Genomic_DNA"/>
</dbReference>
<sequence length="153" mass="17307">MKLAEALLIRSDLQKKLAQLNARIANNVKVQEGDTPNEAPEELLVEANQVISELSNLIERIHRTNAIATTEQGQSMLSLLAQRDMLQMRHKLLVEAIAAASNEVDRYSPREIKWRVMISVSALQKQADDLAMKLRNLNLIIQASNWQIDLVQE</sequence>
<organism evidence="1 2">
    <name type="scientific">Psychrobacter sanguinis</name>
    <dbReference type="NCBI Taxonomy" id="861445"/>
    <lineage>
        <taxon>Bacteria</taxon>
        <taxon>Pseudomonadati</taxon>
        <taxon>Pseudomonadota</taxon>
        <taxon>Gammaproteobacteria</taxon>
        <taxon>Moraxellales</taxon>
        <taxon>Moraxellaceae</taxon>
        <taxon>Psychrobacter</taxon>
    </lineage>
</organism>
<dbReference type="AlphaFoldDB" id="A0A844M2E7"/>
<keyword evidence="2" id="KW-1185">Reference proteome</keyword>
<dbReference type="CDD" id="cd12208">
    <property type="entry name" value="DIP1984-like"/>
    <property type="match status" value="1"/>
</dbReference>
<reference evidence="1 2" key="1">
    <citation type="journal article" date="2019" name="PLoS ONE">
        <title>Pup mortality in New Zealand sea lions (Phocarctos hookeri) at Enderby Island, Auckland Islands, 2013-18.</title>
        <authorList>
            <person name="Michael S.A."/>
            <person name="Hayman D.T.S."/>
            <person name="Gray R."/>
            <person name="Zhang J."/>
            <person name="Rogers L."/>
            <person name="Roe W.D."/>
        </authorList>
    </citation>
    <scope>NUCLEOTIDE SEQUENCE [LARGE SCALE GENOMIC DNA]</scope>
    <source>
        <strain evidence="1 2">SM868</strain>
    </source>
</reference>
<dbReference type="Proteomes" id="UP000442109">
    <property type="component" value="Unassembled WGS sequence"/>
</dbReference>
<name>A0A844M2E7_9GAMM</name>
<evidence type="ECO:0000313" key="2">
    <source>
        <dbReference type="Proteomes" id="UP000442109"/>
    </source>
</evidence>
<dbReference type="NCBIfam" id="NF038048">
    <property type="entry name" value="DIP1984_fam"/>
    <property type="match status" value="1"/>
</dbReference>
<comment type="caution">
    <text evidence="1">The sequence shown here is derived from an EMBL/GenBank/DDBJ whole genome shotgun (WGS) entry which is preliminary data.</text>
</comment>